<evidence type="ECO:0000256" key="1">
    <source>
        <dbReference type="SAM" id="MobiDB-lite"/>
    </source>
</evidence>
<proteinExistence type="predicted"/>
<dbReference type="KEGG" id="chig:CH63R_10828"/>
<dbReference type="GeneID" id="28869909"/>
<feature type="chain" id="PRO_5008601310" evidence="2">
    <location>
        <begin position="20"/>
        <end position="147"/>
    </location>
</feature>
<keyword evidence="4" id="KW-1185">Reference proteome</keyword>
<reference evidence="4" key="1">
    <citation type="journal article" date="2017" name="BMC Genomics">
        <title>Gapless genome assembly of Colletotrichum higginsianum reveals chromosome structure and association of transposable elements with secondary metabolite gene clusters.</title>
        <authorList>
            <person name="Dallery J.-F."/>
            <person name="Lapalu N."/>
            <person name="Zampounis A."/>
            <person name="Pigne S."/>
            <person name="Luyten I."/>
            <person name="Amselem J."/>
            <person name="Wittenberg A.H.J."/>
            <person name="Zhou S."/>
            <person name="de Queiroz M.V."/>
            <person name="Robin G.P."/>
            <person name="Auger A."/>
            <person name="Hainaut M."/>
            <person name="Henrissat B."/>
            <person name="Kim K.-T."/>
            <person name="Lee Y.-H."/>
            <person name="Lespinet O."/>
            <person name="Schwartz D.C."/>
            <person name="Thon M.R."/>
            <person name="O'Connell R.J."/>
        </authorList>
    </citation>
    <scope>NUCLEOTIDE SEQUENCE [LARGE SCALE GENOMIC DNA]</scope>
    <source>
        <strain evidence="4">IMI 349063</strain>
    </source>
</reference>
<comment type="caution">
    <text evidence="3">The sequence shown here is derived from an EMBL/GenBank/DDBJ whole genome shotgun (WGS) entry which is preliminary data.</text>
</comment>
<evidence type="ECO:0000313" key="4">
    <source>
        <dbReference type="Proteomes" id="UP000092177"/>
    </source>
</evidence>
<sequence>MILLKLSIYAVSLLYSVIASTIDNHNSQGDADLVRPREVTSRGQGSGGGGGNLGFSKDEHIWMHDRGDREDVLEGIPITFGSTAKWTEDSEAARTSTAEEPSSSSSIPSVPLDYGLERSNSLDPSEVLGEGPVMGVSIELDNHPGSQ</sequence>
<dbReference type="Proteomes" id="UP000092177">
    <property type="component" value="Unassembled WGS sequence"/>
</dbReference>
<feature type="compositionally biased region" description="Gly residues" evidence="1">
    <location>
        <begin position="44"/>
        <end position="53"/>
    </location>
</feature>
<evidence type="ECO:0000256" key="2">
    <source>
        <dbReference type="SAM" id="SignalP"/>
    </source>
</evidence>
<dbReference type="OrthoDB" id="10451625at2759"/>
<gene>
    <name evidence="3" type="ORF">CH63R_10828</name>
</gene>
<organism evidence="3 4">
    <name type="scientific">Colletotrichum higginsianum (strain IMI 349063)</name>
    <name type="common">Crucifer anthracnose fungus</name>
    <dbReference type="NCBI Taxonomy" id="759273"/>
    <lineage>
        <taxon>Eukaryota</taxon>
        <taxon>Fungi</taxon>
        <taxon>Dikarya</taxon>
        <taxon>Ascomycota</taxon>
        <taxon>Pezizomycotina</taxon>
        <taxon>Sordariomycetes</taxon>
        <taxon>Hypocreomycetidae</taxon>
        <taxon>Glomerellales</taxon>
        <taxon>Glomerellaceae</taxon>
        <taxon>Colletotrichum</taxon>
        <taxon>Colletotrichum destructivum species complex</taxon>
    </lineage>
</organism>
<accession>A0A1B7Y3Y3</accession>
<feature type="signal peptide" evidence="2">
    <location>
        <begin position="1"/>
        <end position="19"/>
    </location>
</feature>
<evidence type="ECO:0000313" key="3">
    <source>
        <dbReference type="EMBL" id="OBR06708.1"/>
    </source>
</evidence>
<feature type="region of interest" description="Disordered" evidence="1">
    <location>
        <begin position="83"/>
        <end position="147"/>
    </location>
</feature>
<dbReference type="AlphaFoldDB" id="A0A1B7Y3Y3"/>
<protein>
    <submittedName>
        <fullName evidence="3">Uncharacterized protein</fullName>
    </submittedName>
</protein>
<dbReference type="RefSeq" id="XP_018155226.1">
    <property type="nucleotide sequence ID" value="XM_018305802.1"/>
</dbReference>
<dbReference type="VEuPathDB" id="FungiDB:CH63R_10828"/>
<name>A0A1B7Y3Y3_COLHI</name>
<dbReference type="EMBL" id="LTAN01000007">
    <property type="protein sequence ID" value="OBR06708.1"/>
    <property type="molecule type" value="Genomic_DNA"/>
</dbReference>
<keyword evidence="2" id="KW-0732">Signal</keyword>
<feature type="compositionally biased region" description="Low complexity" evidence="1">
    <location>
        <begin position="93"/>
        <end position="111"/>
    </location>
</feature>
<feature type="region of interest" description="Disordered" evidence="1">
    <location>
        <begin position="26"/>
        <end position="57"/>
    </location>
</feature>